<comment type="caution">
    <text evidence="2">The sequence shown here is derived from an EMBL/GenBank/DDBJ whole genome shotgun (WGS) entry which is preliminary data.</text>
</comment>
<feature type="signal peptide" evidence="1">
    <location>
        <begin position="1"/>
        <end position="23"/>
    </location>
</feature>
<feature type="chain" id="PRO_5040867348" evidence="1">
    <location>
        <begin position="24"/>
        <end position="198"/>
    </location>
</feature>
<dbReference type="EMBL" id="BROQ01000128">
    <property type="protein sequence ID" value="GKZ25951.1"/>
    <property type="molecule type" value="Genomic_DNA"/>
</dbReference>
<dbReference type="Gene3D" id="2.60.120.260">
    <property type="entry name" value="Galactose-binding domain-like"/>
    <property type="match status" value="1"/>
</dbReference>
<gene>
    <name evidence="2" type="ORF">AbraCBS73388_001763</name>
</gene>
<keyword evidence="1" id="KW-0732">Signal</keyword>
<accession>A0A9W5Z0P2</accession>
<proteinExistence type="predicted"/>
<sequence length="198" mass="22640">MGHFRTAAITGALLLAGLTPVIAQTESCTVPARQILENPSFETGSLAPWEAVNTCASCGGMPEIVEDKENAHDGSWVFRQSFYDNIVWHASQPVAIESPGEPHNISLWYRYDALPGITVDDCGIRYYGDFFVDVHAANAADHIFVYNHLVHVFHKYHHFLHNLDHKLIHNHFINDFLHYFILLHLYYVHFHNHHKANM</sequence>
<dbReference type="Proteomes" id="UP001143548">
    <property type="component" value="Unassembled WGS sequence"/>
</dbReference>
<evidence type="ECO:0000313" key="2">
    <source>
        <dbReference type="EMBL" id="GKZ25951.1"/>
    </source>
</evidence>
<organism evidence="2 3">
    <name type="scientific">Aspergillus brasiliensis</name>
    <dbReference type="NCBI Taxonomy" id="319629"/>
    <lineage>
        <taxon>Eukaryota</taxon>
        <taxon>Fungi</taxon>
        <taxon>Dikarya</taxon>
        <taxon>Ascomycota</taxon>
        <taxon>Pezizomycotina</taxon>
        <taxon>Eurotiomycetes</taxon>
        <taxon>Eurotiomycetidae</taxon>
        <taxon>Eurotiales</taxon>
        <taxon>Aspergillaceae</taxon>
        <taxon>Aspergillus</taxon>
        <taxon>Aspergillus subgen. Circumdati</taxon>
    </lineage>
</organism>
<protein>
    <submittedName>
        <fullName evidence="2">Uncharacterized protein</fullName>
    </submittedName>
</protein>
<evidence type="ECO:0000313" key="3">
    <source>
        <dbReference type="Proteomes" id="UP001143548"/>
    </source>
</evidence>
<evidence type="ECO:0000256" key="1">
    <source>
        <dbReference type="SAM" id="SignalP"/>
    </source>
</evidence>
<dbReference type="AlphaFoldDB" id="A0A9W5Z0P2"/>
<reference evidence="2" key="1">
    <citation type="submission" date="2022-07" db="EMBL/GenBank/DDBJ databases">
        <title>Taxonomy of Aspergillus series Nigri: significant species reduction supported by multi-species coalescent approaches.</title>
        <authorList>
            <person name="Bian C."/>
            <person name="Kusuya Y."/>
            <person name="Sklenar F."/>
            <person name="D'hooge E."/>
            <person name="Yaguchi T."/>
            <person name="Takahashi H."/>
            <person name="Hubka V."/>
        </authorList>
    </citation>
    <scope>NUCLEOTIDE SEQUENCE</scope>
    <source>
        <strain evidence="2">CBS 733.88</strain>
    </source>
</reference>
<name>A0A9W5Z0P2_9EURO</name>